<evidence type="ECO:0000313" key="1">
    <source>
        <dbReference type="EMBL" id="QEJ97352.1"/>
    </source>
</evidence>
<protein>
    <submittedName>
        <fullName evidence="1">Uncharacterized protein</fullName>
    </submittedName>
</protein>
<gene>
    <name evidence="1" type="ORF">FUT82_04655</name>
</gene>
<organism evidence="1 2">
    <name type="scientific">Treponema phagedenis</name>
    <dbReference type="NCBI Taxonomy" id="162"/>
    <lineage>
        <taxon>Bacteria</taxon>
        <taxon>Pseudomonadati</taxon>
        <taxon>Spirochaetota</taxon>
        <taxon>Spirochaetia</taxon>
        <taxon>Spirochaetales</taxon>
        <taxon>Treponemataceae</taxon>
        <taxon>Treponema</taxon>
    </lineage>
</organism>
<accession>A0AAE6M8B3</accession>
<dbReference type="AlphaFoldDB" id="A0AAE6M8B3"/>
<proteinExistence type="predicted"/>
<evidence type="ECO:0000313" key="2">
    <source>
        <dbReference type="Proteomes" id="UP000323594"/>
    </source>
</evidence>
<sequence>MPVLLAQGGCAYASPRSCPLNPAVRNVNFRTGTDAVVPNRSDVLKQNYLQGFKTRRLSFDY</sequence>
<dbReference type="EMBL" id="CP042817">
    <property type="protein sequence ID" value="QEJ97352.1"/>
    <property type="molecule type" value="Genomic_DNA"/>
</dbReference>
<name>A0AAE6M8B3_TREPH</name>
<reference evidence="1 2" key="1">
    <citation type="submission" date="2019-08" db="EMBL/GenBank/DDBJ databases">
        <authorList>
            <person name="Kuhnert P."/>
        </authorList>
    </citation>
    <scope>NUCLEOTIDE SEQUENCE [LARGE SCALE GENOMIC DNA]</scope>
    <source>
        <strain evidence="1 2">B36.5</strain>
    </source>
</reference>
<dbReference type="Proteomes" id="UP000323594">
    <property type="component" value="Chromosome"/>
</dbReference>